<name>A0A1Y2IWJ5_TRAC3</name>
<organism evidence="1 2">
    <name type="scientific">Trametes coccinea (strain BRFM310)</name>
    <name type="common">Pycnoporus coccineus</name>
    <dbReference type="NCBI Taxonomy" id="1353009"/>
    <lineage>
        <taxon>Eukaryota</taxon>
        <taxon>Fungi</taxon>
        <taxon>Dikarya</taxon>
        <taxon>Basidiomycota</taxon>
        <taxon>Agaricomycotina</taxon>
        <taxon>Agaricomycetes</taxon>
        <taxon>Polyporales</taxon>
        <taxon>Polyporaceae</taxon>
        <taxon>Trametes</taxon>
    </lineage>
</organism>
<proteinExistence type="predicted"/>
<dbReference type="AlphaFoldDB" id="A0A1Y2IWJ5"/>
<gene>
    <name evidence="1" type="ORF">PYCCODRAFT_1241898</name>
</gene>
<keyword evidence="2" id="KW-1185">Reference proteome</keyword>
<sequence>MPFASSSYLAIAPRPSQSTGTPSAAVHRQVASATAPRSSLHGQIPATFMNPSCGLREKSAPIHVHHLVCYSHRVDAALFPSRYRIVGDLRRCRPSCVDLRGFARHIAEWKAARAVRTSRTVQRLPRYSLDRGARTRPHDSEVHLLAPRLGAHDRLSSTTLRNPLRFGVLQMWLPVFGALYHSVVLLPASSTCPGPVSISAAVVGAPIRHPDWPIFHTAHGQPSSGQSRTRNLKCSKTTVRCRVPHDRLSMVRRSATS</sequence>
<evidence type="ECO:0000313" key="1">
    <source>
        <dbReference type="EMBL" id="OSD05486.1"/>
    </source>
</evidence>
<dbReference type="Proteomes" id="UP000193067">
    <property type="component" value="Unassembled WGS sequence"/>
</dbReference>
<protein>
    <submittedName>
        <fullName evidence="1">Uncharacterized protein</fullName>
    </submittedName>
</protein>
<evidence type="ECO:0000313" key="2">
    <source>
        <dbReference type="Proteomes" id="UP000193067"/>
    </source>
</evidence>
<reference evidence="1 2" key="1">
    <citation type="journal article" date="2015" name="Biotechnol. Biofuels">
        <title>Enhanced degradation of softwood versus hardwood by the white-rot fungus Pycnoporus coccineus.</title>
        <authorList>
            <person name="Couturier M."/>
            <person name="Navarro D."/>
            <person name="Chevret D."/>
            <person name="Henrissat B."/>
            <person name="Piumi F."/>
            <person name="Ruiz-Duenas F.J."/>
            <person name="Martinez A.T."/>
            <person name="Grigoriev I.V."/>
            <person name="Riley R."/>
            <person name="Lipzen A."/>
            <person name="Berrin J.G."/>
            <person name="Master E.R."/>
            <person name="Rosso M.N."/>
        </authorList>
    </citation>
    <scope>NUCLEOTIDE SEQUENCE [LARGE SCALE GENOMIC DNA]</scope>
    <source>
        <strain evidence="1 2">BRFM310</strain>
    </source>
</reference>
<dbReference type="EMBL" id="KZ084093">
    <property type="protein sequence ID" value="OSD05486.1"/>
    <property type="molecule type" value="Genomic_DNA"/>
</dbReference>
<accession>A0A1Y2IWJ5</accession>